<organism evidence="3 4">
    <name type="scientific">Nitrospira tepida</name>
    <dbReference type="NCBI Taxonomy" id="2973512"/>
    <lineage>
        <taxon>Bacteria</taxon>
        <taxon>Pseudomonadati</taxon>
        <taxon>Nitrospirota</taxon>
        <taxon>Nitrospiria</taxon>
        <taxon>Nitrospirales</taxon>
        <taxon>Nitrospiraceae</taxon>
        <taxon>Nitrospira</taxon>
    </lineage>
</organism>
<evidence type="ECO:0000256" key="1">
    <source>
        <dbReference type="ARBA" id="ARBA00022801"/>
    </source>
</evidence>
<dbReference type="CDD" id="cd04662">
    <property type="entry name" value="NUDIX_Hydrolase"/>
    <property type="match status" value="1"/>
</dbReference>
<keyword evidence="1" id="KW-0378">Hydrolase</keyword>
<dbReference type="PANTHER" id="PTHR21340">
    <property type="entry name" value="DIADENOSINE 5,5-P1,P4-TETRAPHOSPHATE PYROPHOSPHOHYDROLASE MUTT"/>
    <property type="match status" value="1"/>
</dbReference>
<dbReference type="SUPFAM" id="SSF55811">
    <property type="entry name" value="Nudix"/>
    <property type="match status" value="1"/>
</dbReference>
<reference evidence="3" key="1">
    <citation type="submission" date="2022-10" db="EMBL/GenBank/DDBJ databases">
        <authorList>
            <person name="Koch H."/>
        </authorList>
    </citation>
    <scope>NUCLEOTIDE SEQUENCE</scope>
    <source>
        <strain evidence="3">DNF</strain>
    </source>
</reference>
<protein>
    <submittedName>
        <fullName evidence="3">Phosphohydrolase</fullName>
    </submittedName>
</protein>
<dbReference type="PROSITE" id="PS51462">
    <property type="entry name" value="NUDIX"/>
    <property type="match status" value="1"/>
</dbReference>
<name>A0AA86T7F5_9BACT</name>
<dbReference type="GO" id="GO:0004081">
    <property type="term" value="F:bis(5'-nucleosyl)-tetraphosphatase (asymmetrical) activity"/>
    <property type="evidence" value="ECO:0007669"/>
    <property type="project" value="TreeGrafter"/>
</dbReference>
<dbReference type="InterPro" id="IPR015797">
    <property type="entry name" value="NUDIX_hydrolase-like_dom_sf"/>
</dbReference>
<dbReference type="AlphaFoldDB" id="A0AA86T7F5"/>
<evidence type="ECO:0000313" key="3">
    <source>
        <dbReference type="EMBL" id="CAI4033091.1"/>
    </source>
</evidence>
<dbReference type="EMBL" id="OX365700">
    <property type="protein sequence ID" value="CAI4033091.1"/>
    <property type="molecule type" value="Genomic_DNA"/>
</dbReference>
<dbReference type="GO" id="GO:0006167">
    <property type="term" value="P:AMP biosynthetic process"/>
    <property type="evidence" value="ECO:0007669"/>
    <property type="project" value="TreeGrafter"/>
</dbReference>
<dbReference type="Gene3D" id="3.90.79.10">
    <property type="entry name" value="Nucleoside Triphosphate Pyrophosphohydrolase"/>
    <property type="match status" value="1"/>
</dbReference>
<gene>
    <name evidence="3" type="ORF">DNFV4_03524</name>
</gene>
<dbReference type="RefSeq" id="WP_289270007.1">
    <property type="nucleotide sequence ID" value="NZ_OX365700.1"/>
</dbReference>
<dbReference type="KEGG" id="nti:DNFV4_03524"/>
<evidence type="ECO:0000259" key="2">
    <source>
        <dbReference type="PROSITE" id="PS51462"/>
    </source>
</evidence>
<dbReference type="GO" id="GO:0006754">
    <property type="term" value="P:ATP biosynthetic process"/>
    <property type="evidence" value="ECO:0007669"/>
    <property type="project" value="TreeGrafter"/>
</dbReference>
<dbReference type="Pfam" id="PF00293">
    <property type="entry name" value="NUDIX"/>
    <property type="match status" value="1"/>
</dbReference>
<accession>A0AA86T7F5</accession>
<dbReference type="PANTHER" id="PTHR21340:SF7">
    <property type="entry name" value="NUDIX HYDROLASE DOMAIN-CONTAINING PROTEIN"/>
    <property type="match status" value="1"/>
</dbReference>
<dbReference type="InterPro" id="IPR051325">
    <property type="entry name" value="Nudix_hydrolase_domain"/>
</dbReference>
<dbReference type="InterPro" id="IPR000086">
    <property type="entry name" value="NUDIX_hydrolase_dom"/>
</dbReference>
<keyword evidence="4" id="KW-1185">Reference proteome</keyword>
<dbReference type="Proteomes" id="UP001179121">
    <property type="component" value="Chromosome"/>
</dbReference>
<proteinExistence type="predicted"/>
<evidence type="ECO:0000313" key="4">
    <source>
        <dbReference type="Proteomes" id="UP001179121"/>
    </source>
</evidence>
<dbReference type="PROSITE" id="PS00893">
    <property type="entry name" value="NUDIX_BOX"/>
    <property type="match status" value="1"/>
</dbReference>
<sequence>MAKKLSAGILLYRRRQEGLQVFLVHPGGPFWAKKDEGAWSIPKGMYQETEDTLAAAKREFHEETGSEVNGPFRALSPLKQPSGKVLSVWAAEGDLDETRLNSNSFFLEWPPRSGRMQEFPEVDRGAWFDLLAARTKLQQGQRGFLDQLEQLLS</sequence>
<feature type="domain" description="Nudix hydrolase" evidence="2">
    <location>
        <begin position="2"/>
        <end position="150"/>
    </location>
</feature>
<dbReference type="InterPro" id="IPR020084">
    <property type="entry name" value="NUDIX_hydrolase_CS"/>
</dbReference>